<dbReference type="Proteomes" id="UP000239406">
    <property type="component" value="Unassembled WGS sequence"/>
</dbReference>
<evidence type="ECO:0000313" key="5">
    <source>
        <dbReference type="Proteomes" id="UP000239406"/>
    </source>
</evidence>
<dbReference type="AlphaFoldDB" id="A0A2S5T450"/>
<dbReference type="SUPFAM" id="SSF53756">
    <property type="entry name" value="UDP-Glycosyltransferase/glycogen phosphorylase"/>
    <property type="match status" value="1"/>
</dbReference>
<organism evidence="3 5">
    <name type="scientific">Caldimonas thermodepolymerans</name>
    <dbReference type="NCBI Taxonomy" id="215580"/>
    <lineage>
        <taxon>Bacteria</taxon>
        <taxon>Pseudomonadati</taxon>
        <taxon>Pseudomonadota</taxon>
        <taxon>Betaproteobacteria</taxon>
        <taxon>Burkholderiales</taxon>
        <taxon>Sphaerotilaceae</taxon>
        <taxon>Caldimonas</taxon>
    </lineage>
</organism>
<keyword evidence="5" id="KW-1185">Reference proteome</keyword>
<evidence type="ECO:0000313" key="3">
    <source>
        <dbReference type="EMBL" id="PPE69764.1"/>
    </source>
</evidence>
<evidence type="ECO:0000313" key="4">
    <source>
        <dbReference type="EMBL" id="TCP06796.1"/>
    </source>
</evidence>
<accession>A0A2S5T450</accession>
<dbReference type="EMBL" id="PSNY01000009">
    <property type="protein sequence ID" value="PPE69764.1"/>
    <property type="molecule type" value="Genomic_DNA"/>
</dbReference>
<dbReference type="PANTHER" id="PTHR12526">
    <property type="entry name" value="GLYCOSYLTRANSFERASE"/>
    <property type="match status" value="1"/>
</dbReference>
<dbReference type="InterPro" id="IPR028098">
    <property type="entry name" value="Glyco_trans_4-like_N"/>
</dbReference>
<protein>
    <submittedName>
        <fullName evidence="4">Glycosyltransferase involved in cell wall biosynthesis</fullName>
    </submittedName>
</protein>
<evidence type="ECO:0000313" key="6">
    <source>
        <dbReference type="Proteomes" id="UP000294772"/>
    </source>
</evidence>
<reference evidence="4 6" key="2">
    <citation type="submission" date="2019-03" db="EMBL/GenBank/DDBJ databases">
        <title>Genomic Encyclopedia of Type Strains, Phase IV (KMG-IV): sequencing the most valuable type-strain genomes for metagenomic binning, comparative biology and taxonomic classification.</title>
        <authorList>
            <person name="Goeker M."/>
        </authorList>
    </citation>
    <scope>NUCLEOTIDE SEQUENCE [LARGE SCALE GENOMIC DNA]</scope>
    <source>
        <strain evidence="4 6">DSM 15264</strain>
    </source>
</reference>
<proteinExistence type="predicted"/>
<dbReference type="Gene3D" id="3.40.50.2000">
    <property type="entry name" value="Glycogen Phosphorylase B"/>
    <property type="match status" value="2"/>
</dbReference>
<feature type="domain" description="Glycosyl transferase family 1" evidence="1">
    <location>
        <begin position="174"/>
        <end position="335"/>
    </location>
</feature>
<reference evidence="3 5" key="1">
    <citation type="submission" date="2018-02" db="EMBL/GenBank/DDBJ databases">
        <title>Reclassifiation of [Polyangium] brachysporum DSM 7029 as Guopingzhaonella breviflexa gen. nov., sp. nov., a member of the family Comamonadaceae.</title>
        <authorList>
            <person name="Tang B."/>
        </authorList>
    </citation>
    <scope>NUCLEOTIDE SEQUENCE [LARGE SCALE GENOMIC DNA]</scope>
    <source>
        <strain evidence="3 5">DSM 15344</strain>
    </source>
</reference>
<dbReference type="Pfam" id="PF00534">
    <property type="entry name" value="Glycos_transf_1"/>
    <property type="match status" value="1"/>
</dbReference>
<comment type="caution">
    <text evidence="3">The sequence shown here is derived from an EMBL/GenBank/DDBJ whole genome shotgun (WGS) entry which is preliminary data.</text>
</comment>
<evidence type="ECO:0000259" key="2">
    <source>
        <dbReference type="Pfam" id="PF13439"/>
    </source>
</evidence>
<dbReference type="InterPro" id="IPR001296">
    <property type="entry name" value="Glyco_trans_1"/>
</dbReference>
<dbReference type="Pfam" id="PF13439">
    <property type="entry name" value="Glyco_transf_4"/>
    <property type="match status" value="1"/>
</dbReference>
<sequence>MRPDSRTPAPTGDARPLRIVQVLHSHGYGGAEQHALALMKGLRERGHEVLYAGPSDSWLAGRCAEAGIDHEHLAMVGMYDVVSWLRLRRLVARWRADIVHGHLLRGARYAGWACGRAAAVGTAHATTARKHMQDCRELIAVAEAVRRTLVDAGYDARRITVIHNGVADQPGGDRAALRRELGIGEDEFAVFNAGRFIPDKGQHLLVEAIGQVPGARLYLAGDPATDYGRGVQEAARGRAEVTFLGYRGDVRRLLPAFDAYASSSYREAFPLSLVEAACAGLPIVATDVGGVAEIVRDGQTGVLVPPGNAQALAAALARLAREPARAHALGRQARQLYAGQFTLEHMVTSTEAVYRRALQGGGAR</sequence>
<evidence type="ECO:0000259" key="1">
    <source>
        <dbReference type="Pfam" id="PF00534"/>
    </source>
</evidence>
<dbReference type="EMBL" id="SLXF01000006">
    <property type="protein sequence ID" value="TCP06796.1"/>
    <property type="molecule type" value="Genomic_DNA"/>
</dbReference>
<gene>
    <name evidence="3" type="ORF">C1702_09770</name>
    <name evidence="4" type="ORF">EV676_106281</name>
</gene>
<dbReference type="GO" id="GO:0016757">
    <property type="term" value="F:glycosyltransferase activity"/>
    <property type="evidence" value="ECO:0007669"/>
    <property type="project" value="InterPro"/>
</dbReference>
<dbReference type="PANTHER" id="PTHR12526:SF636">
    <property type="entry name" value="BLL3647 PROTEIN"/>
    <property type="match status" value="1"/>
</dbReference>
<dbReference type="Proteomes" id="UP000294772">
    <property type="component" value="Unassembled WGS sequence"/>
</dbReference>
<name>A0A2S5T450_9BURK</name>
<feature type="domain" description="Glycosyltransferase subfamily 4-like N-terminal" evidence="2">
    <location>
        <begin position="28"/>
        <end position="166"/>
    </location>
</feature>